<evidence type="ECO:0000256" key="11">
    <source>
        <dbReference type="ARBA" id="ARBA00023136"/>
    </source>
</evidence>
<dbReference type="Pfam" id="PF00704">
    <property type="entry name" value="Glyco_hydro_18"/>
    <property type="match status" value="1"/>
</dbReference>
<dbReference type="InterPro" id="IPR036779">
    <property type="entry name" value="LysM_dom_sf"/>
</dbReference>
<organism evidence="24 25">
    <name type="scientific">Elasticomyces elasticus</name>
    <dbReference type="NCBI Taxonomy" id="574655"/>
    <lineage>
        <taxon>Eukaryota</taxon>
        <taxon>Fungi</taxon>
        <taxon>Dikarya</taxon>
        <taxon>Ascomycota</taxon>
        <taxon>Pezizomycotina</taxon>
        <taxon>Dothideomycetes</taxon>
        <taxon>Dothideomycetidae</taxon>
        <taxon>Mycosphaerellales</taxon>
        <taxon>Teratosphaeriaceae</taxon>
        <taxon>Elasticomyces</taxon>
    </lineage>
</organism>
<dbReference type="Pfam" id="PF00686">
    <property type="entry name" value="CBM_20"/>
    <property type="match status" value="1"/>
</dbReference>
<dbReference type="GO" id="GO:0006032">
    <property type="term" value="P:chitin catabolic process"/>
    <property type="evidence" value="ECO:0007669"/>
    <property type="project" value="UniProtKB-KW"/>
</dbReference>
<evidence type="ECO:0000256" key="12">
    <source>
        <dbReference type="ARBA" id="ARBA00023180"/>
    </source>
</evidence>
<comment type="catalytic activity">
    <reaction evidence="1">
        <text>Random endo-hydrolysis of N-acetyl-beta-D-glucosaminide (1-&gt;4)-beta-linkages in chitin and chitodextrins.</text>
        <dbReference type="EC" id="3.2.1.14"/>
    </reaction>
</comment>
<dbReference type="GO" id="GO:0000272">
    <property type="term" value="P:polysaccharide catabolic process"/>
    <property type="evidence" value="ECO:0007669"/>
    <property type="project" value="UniProtKB-KW"/>
</dbReference>
<dbReference type="CDD" id="cd02877">
    <property type="entry name" value="GH18_hevamine_XipI_class_III"/>
    <property type="match status" value="1"/>
</dbReference>
<evidence type="ECO:0000256" key="15">
    <source>
        <dbReference type="ARBA" id="ARBA00023295"/>
    </source>
</evidence>
<evidence type="ECO:0000313" key="24">
    <source>
        <dbReference type="EMBL" id="KAK5698311.1"/>
    </source>
</evidence>
<dbReference type="InterPro" id="IPR013783">
    <property type="entry name" value="Ig-like_fold"/>
</dbReference>
<keyword evidence="8 20" id="KW-0732">Signal</keyword>
<keyword evidence="11" id="KW-0472">Membrane</keyword>
<dbReference type="InterPro" id="IPR001579">
    <property type="entry name" value="Glyco_hydro_18_chit_AS"/>
</dbReference>
<dbReference type="Gene3D" id="3.20.20.80">
    <property type="entry name" value="Glycosidases"/>
    <property type="match status" value="1"/>
</dbReference>
<gene>
    <name evidence="24" type="primary">CHT2</name>
    <name evidence="24" type="ORF">LTR97_007272</name>
</gene>
<feature type="domain" description="LysM" evidence="22">
    <location>
        <begin position="425"/>
        <end position="476"/>
    </location>
</feature>
<keyword evidence="6" id="KW-0336">GPI-anchor</keyword>
<evidence type="ECO:0000256" key="4">
    <source>
        <dbReference type="ARBA" id="ARBA00012729"/>
    </source>
</evidence>
<evidence type="ECO:0000256" key="17">
    <source>
        <dbReference type="ARBA" id="ARBA00025727"/>
    </source>
</evidence>
<evidence type="ECO:0000259" key="21">
    <source>
        <dbReference type="PROSITE" id="PS51166"/>
    </source>
</evidence>
<evidence type="ECO:0000313" key="25">
    <source>
        <dbReference type="Proteomes" id="UP001310594"/>
    </source>
</evidence>
<dbReference type="EMBL" id="JAVRQU010000010">
    <property type="protein sequence ID" value="KAK5698311.1"/>
    <property type="molecule type" value="Genomic_DNA"/>
</dbReference>
<dbReference type="Gene3D" id="2.60.40.10">
    <property type="entry name" value="Immunoglobulins"/>
    <property type="match status" value="1"/>
</dbReference>
<sequence length="611" mass="64132">MSFRSWALAAFAVTAAAAFEPAHFGHHSHPHAHSIKPRQQGTFDPASKTNVAVYWGQGPNQARLLQTCQNPSVDIVNIGFVNAFPDNSPGGWPGTNFANACGSQTYTHNGVATLMFSSCPDIGPDILACQQTYGKKVLLSLGGAYPLNYYIANDTSANSFADFVWGAFGPSTAAWTNAGNPRPFGDASVDGFDFDIESAMSTPPTDASGKAITDYQSRGYATMINRLKNALFATDTSKAYYIAGAPQCPLPDVHLSAVISAAWFDFLFVQFYNNPSCSARAAVNYAAGDSLLKWTQAASKNANVKIYMGLPASNTSVETASDYLTQAEVLGLVKRFSGFAKWGGISLWESTYSQQNVACNQDYTTWMKQIVSGVISGVAVNVDTKKCPVTTTTTSSTTTSASLTSSSGAAPAPGPTQSGIISTCSTYLMANPGGSCTAFASRAKISLAQLYAWNSVLGPNGENCTTNFWANEYYCVAVRGGTTSVPTSTSTAKPTSTLVTKTSHSTSPTSTAKSTSTLLTKTSSSTTSTACATPTLTTVTFNELKTTAFGESVYLVGDTAALGSWNTVSAVALNAAGYTSSNPLWSAAVKLPVGTTVQYKYFKVGADGSIT</sequence>
<evidence type="ECO:0000256" key="13">
    <source>
        <dbReference type="ARBA" id="ARBA00023277"/>
    </source>
</evidence>
<dbReference type="PROSITE" id="PS51782">
    <property type="entry name" value="LYSM"/>
    <property type="match status" value="1"/>
</dbReference>
<keyword evidence="16" id="KW-0624">Polysaccharide degradation</keyword>
<feature type="domain" description="CBM20" evidence="21">
    <location>
        <begin position="531"/>
        <end position="611"/>
    </location>
</feature>
<dbReference type="PANTHER" id="PTHR45708:SF47">
    <property type="entry name" value="ENDOCHITINASE A"/>
    <property type="match status" value="1"/>
</dbReference>
<evidence type="ECO:0000256" key="2">
    <source>
        <dbReference type="ARBA" id="ARBA00004609"/>
    </source>
</evidence>
<dbReference type="PANTHER" id="PTHR45708">
    <property type="entry name" value="ENDOCHITINASE"/>
    <property type="match status" value="1"/>
</dbReference>
<dbReference type="SUPFAM" id="SSF51445">
    <property type="entry name" value="(Trans)glycosidases"/>
    <property type="match status" value="1"/>
</dbReference>
<evidence type="ECO:0000256" key="18">
    <source>
        <dbReference type="RuleBase" id="RU000489"/>
    </source>
</evidence>
<feature type="signal peptide" evidence="20">
    <location>
        <begin position="1"/>
        <end position="18"/>
    </location>
</feature>
<dbReference type="InterPro" id="IPR050542">
    <property type="entry name" value="Glycosyl_Hydrlase18_Chitinase"/>
</dbReference>
<evidence type="ECO:0000256" key="5">
    <source>
        <dbReference type="ARBA" id="ARBA00022475"/>
    </source>
</evidence>
<dbReference type="InterPro" id="IPR013784">
    <property type="entry name" value="Carb-bd-like_fold"/>
</dbReference>
<keyword evidence="15 18" id="KW-0326">Glycosidase</keyword>
<dbReference type="GO" id="GO:0008061">
    <property type="term" value="F:chitin binding"/>
    <property type="evidence" value="ECO:0007669"/>
    <property type="project" value="UniProtKB-KW"/>
</dbReference>
<evidence type="ECO:0000256" key="19">
    <source>
        <dbReference type="SAM" id="MobiDB-lite"/>
    </source>
</evidence>
<protein>
    <recommendedName>
        <fullName evidence="4">chitinase</fullName>
        <ecNumber evidence="4">3.2.1.14</ecNumber>
    </recommendedName>
</protein>
<comment type="similarity">
    <text evidence="3">Belongs to the glycosyl hydrolase 18 family. Chitinase class II subfamily.</text>
</comment>
<evidence type="ECO:0000256" key="16">
    <source>
        <dbReference type="ARBA" id="ARBA00023326"/>
    </source>
</evidence>
<evidence type="ECO:0000256" key="3">
    <source>
        <dbReference type="ARBA" id="ARBA00009121"/>
    </source>
</evidence>
<dbReference type="PROSITE" id="PS51910">
    <property type="entry name" value="GH18_2"/>
    <property type="match status" value="1"/>
</dbReference>
<proteinExistence type="inferred from homology"/>
<evidence type="ECO:0000256" key="1">
    <source>
        <dbReference type="ARBA" id="ARBA00000822"/>
    </source>
</evidence>
<feature type="domain" description="GH18" evidence="23">
    <location>
        <begin position="49"/>
        <end position="377"/>
    </location>
</feature>
<dbReference type="SMART" id="SM01065">
    <property type="entry name" value="CBM_2"/>
    <property type="match status" value="1"/>
</dbReference>
<keyword evidence="12" id="KW-0325">Glycoprotein</keyword>
<dbReference type="SUPFAM" id="SSF49452">
    <property type="entry name" value="Starch-binding domain-like"/>
    <property type="match status" value="1"/>
</dbReference>
<evidence type="ECO:0000256" key="20">
    <source>
        <dbReference type="SAM" id="SignalP"/>
    </source>
</evidence>
<feature type="region of interest" description="Disordered" evidence="19">
    <location>
        <begin position="486"/>
        <end position="514"/>
    </location>
</feature>
<dbReference type="InterPro" id="IPR045321">
    <property type="entry name" value="Cts1-like"/>
</dbReference>
<evidence type="ECO:0000256" key="14">
    <source>
        <dbReference type="ARBA" id="ARBA00023288"/>
    </source>
</evidence>
<dbReference type="EC" id="3.2.1.14" evidence="4"/>
<comment type="subcellular location">
    <subcellularLocation>
        <location evidence="2">Cell membrane</location>
        <topology evidence="2">Lipid-anchor</topology>
        <topology evidence="2">GPI-anchor</topology>
    </subcellularLocation>
</comment>
<name>A0AAN7WFU3_9PEZI</name>
<dbReference type="InterPro" id="IPR017853">
    <property type="entry name" value="GH"/>
</dbReference>
<dbReference type="Proteomes" id="UP001310594">
    <property type="component" value="Unassembled WGS sequence"/>
</dbReference>
<keyword evidence="7" id="KW-0147">Chitin-binding</keyword>
<accession>A0AAN7WFU3</accession>
<keyword evidence="14" id="KW-0449">Lipoprotein</keyword>
<dbReference type="GO" id="GO:0098552">
    <property type="term" value="C:side of membrane"/>
    <property type="evidence" value="ECO:0007669"/>
    <property type="project" value="UniProtKB-KW"/>
</dbReference>
<keyword evidence="13" id="KW-0119">Carbohydrate metabolism</keyword>
<dbReference type="InterPro" id="IPR001223">
    <property type="entry name" value="Glyco_hydro18_cat"/>
</dbReference>
<keyword evidence="10" id="KW-0146">Chitin degradation</keyword>
<evidence type="ECO:0000256" key="9">
    <source>
        <dbReference type="ARBA" id="ARBA00022801"/>
    </source>
</evidence>
<evidence type="ECO:0000256" key="10">
    <source>
        <dbReference type="ARBA" id="ARBA00023024"/>
    </source>
</evidence>
<evidence type="ECO:0000256" key="6">
    <source>
        <dbReference type="ARBA" id="ARBA00022622"/>
    </source>
</evidence>
<dbReference type="PROSITE" id="PS51166">
    <property type="entry name" value="CBM20"/>
    <property type="match status" value="1"/>
</dbReference>
<comment type="similarity">
    <text evidence="17">Belongs to the glycosyl hydrolase 18 family. Chitinase class III subfamily.</text>
</comment>
<dbReference type="PROSITE" id="PS01095">
    <property type="entry name" value="GH18_1"/>
    <property type="match status" value="1"/>
</dbReference>
<evidence type="ECO:0000256" key="7">
    <source>
        <dbReference type="ARBA" id="ARBA00022669"/>
    </source>
</evidence>
<dbReference type="GO" id="GO:0008843">
    <property type="term" value="F:endochitinase activity"/>
    <property type="evidence" value="ECO:0007669"/>
    <property type="project" value="UniProtKB-EC"/>
</dbReference>
<evidence type="ECO:0000256" key="8">
    <source>
        <dbReference type="ARBA" id="ARBA00022729"/>
    </source>
</evidence>
<reference evidence="24" key="1">
    <citation type="submission" date="2023-08" db="EMBL/GenBank/DDBJ databases">
        <title>Black Yeasts Isolated from many extreme environments.</title>
        <authorList>
            <person name="Coleine C."/>
            <person name="Stajich J.E."/>
            <person name="Selbmann L."/>
        </authorList>
    </citation>
    <scope>NUCLEOTIDE SEQUENCE</scope>
    <source>
        <strain evidence="24">CCFEE 5810</strain>
    </source>
</reference>
<dbReference type="GO" id="GO:0005886">
    <property type="term" value="C:plasma membrane"/>
    <property type="evidence" value="ECO:0007669"/>
    <property type="project" value="UniProtKB-SubCell"/>
</dbReference>
<dbReference type="AlphaFoldDB" id="A0AAN7WFU3"/>
<dbReference type="GO" id="GO:2001070">
    <property type="term" value="F:starch binding"/>
    <property type="evidence" value="ECO:0007669"/>
    <property type="project" value="InterPro"/>
</dbReference>
<feature type="chain" id="PRO_5043048619" description="chitinase" evidence="20">
    <location>
        <begin position="19"/>
        <end position="611"/>
    </location>
</feature>
<dbReference type="GO" id="GO:0005576">
    <property type="term" value="C:extracellular region"/>
    <property type="evidence" value="ECO:0007669"/>
    <property type="project" value="TreeGrafter"/>
</dbReference>
<feature type="region of interest" description="Disordered" evidence="19">
    <location>
        <begin position="390"/>
        <end position="415"/>
    </location>
</feature>
<evidence type="ECO:0000259" key="22">
    <source>
        <dbReference type="PROSITE" id="PS51782"/>
    </source>
</evidence>
<evidence type="ECO:0000259" key="23">
    <source>
        <dbReference type="PROSITE" id="PS51910"/>
    </source>
</evidence>
<dbReference type="InterPro" id="IPR018392">
    <property type="entry name" value="LysM"/>
</dbReference>
<dbReference type="InterPro" id="IPR002044">
    <property type="entry name" value="CBM20"/>
</dbReference>
<comment type="caution">
    <text evidence="24">The sequence shown here is derived from an EMBL/GenBank/DDBJ whole genome shotgun (WGS) entry which is preliminary data.</text>
</comment>
<keyword evidence="5" id="KW-1003">Cell membrane</keyword>
<keyword evidence="9 18" id="KW-0378">Hydrolase</keyword>
<dbReference type="Gene3D" id="3.10.350.10">
    <property type="entry name" value="LysM domain"/>
    <property type="match status" value="1"/>
</dbReference>